<protein>
    <submittedName>
        <fullName evidence="6">TetR/AcrR family transcriptional regulator</fullName>
    </submittedName>
</protein>
<dbReference type="PROSITE" id="PS50977">
    <property type="entry name" value="HTH_TETR_2"/>
    <property type="match status" value="1"/>
</dbReference>
<evidence type="ECO:0000313" key="6">
    <source>
        <dbReference type="EMBL" id="MBD7937517.1"/>
    </source>
</evidence>
<feature type="DNA-binding region" description="H-T-H motif" evidence="4">
    <location>
        <begin position="31"/>
        <end position="50"/>
    </location>
</feature>
<dbReference type="Gene3D" id="1.10.10.60">
    <property type="entry name" value="Homeodomain-like"/>
    <property type="match status" value="1"/>
</dbReference>
<dbReference type="PROSITE" id="PS01081">
    <property type="entry name" value="HTH_TETR_1"/>
    <property type="match status" value="1"/>
</dbReference>
<keyword evidence="3" id="KW-0804">Transcription</keyword>
<dbReference type="Proteomes" id="UP000657931">
    <property type="component" value="Unassembled WGS sequence"/>
</dbReference>
<organism evidence="6 7">
    <name type="scientific">Cytobacillus stercorigallinarum</name>
    <dbReference type="NCBI Taxonomy" id="2762240"/>
    <lineage>
        <taxon>Bacteria</taxon>
        <taxon>Bacillati</taxon>
        <taxon>Bacillota</taxon>
        <taxon>Bacilli</taxon>
        <taxon>Bacillales</taxon>
        <taxon>Bacillaceae</taxon>
        <taxon>Cytobacillus</taxon>
    </lineage>
</organism>
<evidence type="ECO:0000256" key="4">
    <source>
        <dbReference type="PROSITE-ProRule" id="PRU00335"/>
    </source>
</evidence>
<dbReference type="PANTHER" id="PTHR47506:SF6">
    <property type="entry name" value="HTH-TYPE TRANSCRIPTIONAL REPRESSOR NEMR"/>
    <property type="match status" value="1"/>
</dbReference>
<name>A0ABR8QPP7_9BACI</name>
<gene>
    <name evidence="6" type="ORF">H9655_10825</name>
</gene>
<dbReference type="Gene3D" id="1.10.357.10">
    <property type="entry name" value="Tetracycline Repressor, domain 2"/>
    <property type="match status" value="1"/>
</dbReference>
<evidence type="ECO:0000313" key="7">
    <source>
        <dbReference type="Proteomes" id="UP000657931"/>
    </source>
</evidence>
<comment type="caution">
    <text evidence="6">The sequence shown here is derived from an EMBL/GenBank/DDBJ whole genome shotgun (WGS) entry which is preliminary data.</text>
</comment>
<dbReference type="Pfam" id="PF08360">
    <property type="entry name" value="TetR_C_5"/>
    <property type="match status" value="1"/>
</dbReference>
<dbReference type="SUPFAM" id="SSF48498">
    <property type="entry name" value="Tetracyclin repressor-like, C-terminal domain"/>
    <property type="match status" value="1"/>
</dbReference>
<sequence length="198" mass="22684">MARPVGQTSTRKDIITVAQDLFAKKGYTATSMDDIRTKMNVSKGTLYYHFKKKEDLFLECVKVASEDWFLEWAEQSKQVKTATDKLYLLGKIYAMDTKNSLSSTIPEFLGAEHFELSAIKKELLDLIKPEYTAFEQVIQEGIENKEFNEGMNKENLVFILYTTLTGLSVAHSVYIEDDNSKVENMFREAIAYFINGIK</sequence>
<dbReference type="InterPro" id="IPR001647">
    <property type="entry name" value="HTH_TetR"/>
</dbReference>
<evidence type="ECO:0000256" key="2">
    <source>
        <dbReference type="ARBA" id="ARBA00023125"/>
    </source>
</evidence>
<keyword evidence="1" id="KW-0805">Transcription regulation</keyword>
<dbReference type="RefSeq" id="WP_191813811.1">
    <property type="nucleotide sequence ID" value="NZ_JACSQT010000004.1"/>
</dbReference>
<evidence type="ECO:0000256" key="1">
    <source>
        <dbReference type="ARBA" id="ARBA00023015"/>
    </source>
</evidence>
<dbReference type="PRINTS" id="PR00455">
    <property type="entry name" value="HTHTETR"/>
</dbReference>
<dbReference type="SUPFAM" id="SSF46689">
    <property type="entry name" value="Homeodomain-like"/>
    <property type="match status" value="1"/>
</dbReference>
<dbReference type="PANTHER" id="PTHR47506">
    <property type="entry name" value="TRANSCRIPTIONAL REGULATORY PROTEIN"/>
    <property type="match status" value="1"/>
</dbReference>
<accession>A0ABR8QPP7</accession>
<keyword evidence="2 4" id="KW-0238">DNA-binding</keyword>
<proteinExistence type="predicted"/>
<dbReference type="InterPro" id="IPR023772">
    <property type="entry name" value="DNA-bd_HTH_TetR-type_CS"/>
</dbReference>
<keyword evidence="7" id="KW-1185">Reference proteome</keyword>
<dbReference type="InterPro" id="IPR009057">
    <property type="entry name" value="Homeodomain-like_sf"/>
</dbReference>
<reference evidence="6 7" key="1">
    <citation type="submission" date="2020-08" db="EMBL/GenBank/DDBJ databases">
        <title>A Genomic Blueprint of the Chicken Gut Microbiome.</title>
        <authorList>
            <person name="Gilroy R."/>
            <person name="Ravi A."/>
            <person name="Getino M."/>
            <person name="Pursley I."/>
            <person name="Horton D.L."/>
            <person name="Alikhan N.-F."/>
            <person name="Baker D."/>
            <person name="Gharbi K."/>
            <person name="Hall N."/>
            <person name="Watson M."/>
            <person name="Adriaenssens E.M."/>
            <person name="Foster-Nyarko E."/>
            <person name="Jarju S."/>
            <person name="Secka A."/>
            <person name="Antonio M."/>
            <person name="Oren A."/>
            <person name="Chaudhuri R."/>
            <person name="La Ragione R.M."/>
            <person name="Hildebrand F."/>
            <person name="Pallen M.J."/>
        </authorList>
    </citation>
    <scope>NUCLEOTIDE SEQUENCE [LARGE SCALE GENOMIC DNA]</scope>
    <source>
        <strain evidence="6 7">Sa5YUA1</strain>
    </source>
</reference>
<dbReference type="EMBL" id="JACSQT010000004">
    <property type="protein sequence ID" value="MBD7937517.1"/>
    <property type="molecule type" value="Genomic_DNA"/>
</dbReference>
<dbReference type="InterPro" id="IPR013571">
    <property type="entry name" value="Tscrpt_reg_QacR_C"/>
</dbReference>
<evidence type="ECO:0000256" key="3">
    <source>
        <dbReference type="ARBA" id="ARBA00023163"/>
    </source>
</evidence>
<evidence type="ECO:0000259" key="5">
    <source>
        <dbReference type="PROSITE" id="PS50977"/>
    </source>
</evidence>
<dbReference type="InterPro" id="IPR036271">
    <property type="entry name" value="Tet_transcr_reg_TetR-rel_C_sf"/>
</dbReference>
<dbReference type="Pfam" id="PF00440">
    <property type="entry name" value="TetR_N"/>
    <property type="match status" value="1"/>
</dbReference>
<feature type="domain" description="HTH tetR-type" evidence="5">
    <location>
        <begin position="8"/>
        <end position="68"/>
    </location>
</feature>